<dbReference type="Pfam" id="PF00096">
    <property type="entry name" value="zf-C2H2"/>
    <property type="match status" value="2"/>
</dbReference>
<dbReference type="InterPro" id="IPR006140">
    <property type="entry name" value="D-isomer_DH_NAD-bd"/>
</dbReference>
<feature type="region of interest" description="Disordered" evidence="5">
    <location>
        <begin position="480"/>
        <end position="500"/>
    </location>
</feature>
<dbReference type="SUPFAM" id="SSF57667">
    <property type="entry name" value="beta-beta-alpha zinc fingers"/>
    <property type="match status" value="1"/>
</dbReference>
<evidence type="ECO:0000256" key="4">
    <source>
        <dbReference type="PROSITE-ProRule" id="PRU00042"/>
    </source>
</evidence>
<reference evidence="8" key="1">
    <citation type="submission" date="2016-11" db="UniProtKB">
        <authorList>
            <consortium name="WormBaseParasite"/>
        </authorList>
    </citation>
    <scope>IDENTIFICATION</scope>
</reference>
<dbReference type="PROSITE" id="PS00028">
    <property type="entry name" value="ZINC_FINGER_C2H2_1"/>
    <property type="match status" value="3"/>
</dbReference>
<evidence type="ECO:0000313" key="7">
    <source>
        <dbReference type="Proteomes" id="UP000095280"/>
    </source>
</evidence>
<name>A0A1I8GPM9_9PLAT</name>
<dbReference type="Pfam" id="PF02826">
    <property type="entry name" value="2-Hacid_dh_C"/>
    <property type="match status" value="1"/>
</dbReference>
<dbReference type="FunFam" id="3.40.50.720:FF:000203">
    <property type="entry name" value="D-3-phosphoglycerate dehydrogenase (SerA)"/>
    <property type="match status" value="1"/>
</dbReference>
<feature type="region of interest" description="Disordered" evidence="5">
    <location>
        <begin position="305"/>
        <end position="353"/>
    </location>
</feature>
<dbReference type="Proteomes" id="UP000095280">
    <property type="component" value="Unplaced"/>
</dbReference>
<dbReference type="GO" id="GO:0051287">
    <property type="term" value="F:NAD binding"/>
    <property type="evidence" value="ECO:0007669"/>
    <property type="project" value="InterPro"/>
</dbReference>
<dbReference type="SUPFAM" id="SSF51735">
    <property type="entry name" value="NAD(P)-binding Rossmann-fold domains"/>
    <property type="match status" value="1"/>
</dbReference>
<dbReference type="WBParaSite" id="maker-uti_cns_0002727-snap-gene-0.10-mRNA-1">
    <property type="protein sequence ID" value="maker-uti_cns_0002727-snap-gene-0.10-mRNA-1"/>
    <property type="gene ID" value="maker-uti_cns_0002727-snap-gene-0.10"/>
</dbReference>
<keyword evidence="7" id="KW-1185">Reference proteome</keyword>
<dbReference type="SMART" id="SM00355">
    <property type="entry name" value="ZnF_C2H2"/>
    <property type="match status" value="6"/>
</dbReference>
<accession>A0A1I8GPM9</accession>
<evidence type="ECO:0000313" key="8">
    <source>
        <dbReference type="WBParaSite" id="maker-uti_cns_0002727-snap-gene-0.10-mRNA-1"/>
    </source>
</evidence>
<protein>
    <submittedName>
        <fullName evidence="8">C2H2-type domain-containing protein</fullName>
    </submittedName>
</protein>
<feature type="domain" description="C2H2-type" evidence="6">
    <location>
        <begin position="454"/>
        <end position="482"/>
    </location>
</feature>
<dbReference type="PROSITE" id="PS50157">
    <property type="entry name" value="ZINC_FINGER_C2H2_2"/>
    <property type="match status" value="3"/>
</dbReference>
<dbReference type="Gene3D" id="3.30.160.60">
    <property type="entry name" value="Classic Zinc Finger"/>
    <property type="match status" value="2"/>
</dbReference>
<evidence type="ECO:0000256" key="3">
    <source>
        <dbReference type="ARBA" id="ARBA00023027"/>
    </source>
</evidence>
<keyword evidence="4" id="KW-0862">Zinc</keyword>
<evidence type="ECO:0000259" key="6">
    <source>
        <dbReference type="PROSITE" id="PS50157"/>
    </source>
</evidence>
<dbReference type="PANTHER" id="PTHR10996">
    <property type="entry name" value="2-HYDROXYACID DEHYDROGENASE-RELATED"/>
    <property type="match status" value="1"/>
</dbReference>
<dbReference type="PANTHER" id="PTHR10996:SF178">
    <property type="entry name" value="2-HYDROXYACID DEHYDROGENASE YGL185C-RELATED"/>
    <property type="match status" value="1"/>
</dbReference>
<dbReference type="InterPro" id="IPR013087">
    <property type="entry name" value="Znf_C2H2_type"/>
</dbReference>
<keyword evidence="2" id="KW-0560">Oxidoreductase</keyword>
<dbReference type="GO" id="GO:0016618">
    <property type="term" value="F:hydroxypyruvate reductase [NAD(P)H] activity"/>
    <property type="evidence" value="ECO:0007669"/>
    <property type="project" value="TreeGrafter"/>
</dbReference>
<keyword evidence="3" id="KW-0520">NAD</keyword>
<feature type="domain" description="C2H2-type" evidence="6">
    <location>
        <begin position="425"/>
        <end position="453"/>
    </location>
</feature>
<keyword evidence="4" id="KW-0863">Zinc-finger</keyword>
<dbReference type="AlphaFoldDB" id="A0A1I8GPM9"/>
<dbReference type="InterPro" id="IPR036236">
    <property type="entry name" value="Znf_C2H2_sf"/>
</dbReference>
<sequence length="656" mass="71761">MSTIASGLSSADKPRCLVPRCHQELLPAFWTDAAKQFSLVYYDDFVKQPSHYGPGVQAAFVTIDSGILDDGGLANLPDLKAVASYGVGFDHLNLRALADRSVTVTNTPGVIADATAETAVYLMLSVARRASAMAAALAAGHSTGWPGIEPGQDLLGRRLGIVGLGSVGRAVAKRCSPGGLGMHIAYHQRRRAPSDVEASLGGAEFVASLDDLAAGSDVLLLACPLTEQTRHLVDARRLALMSPTAFLINVGRGGLVDTDALLTALRLHKIYGAGLDVTDPEPLPSDHPLLTEAVRLNVTVSPHVGTHTVDTMARRKFTKPRQLKRPKPDQQPENEDEEQKSSTKSRQRTKAAKKSASIVCRHCNKAFKTRRYAVLHEASCQMANSSGAASFQAVQCDECGGSYANHISYNSHLSYCKGVRNNPQHPCQLCSQAFARLHDLKRHMELTHNGIKRFVCDLCYRPFGRANHLRRHVETLHRDGKLHLSKKKSGQKERELDNPPAEQAALLNDLKLACPFSDCGDIMEDAEQLRVHLASHCGSSDEVLDLGSAEQAELRIVELDSKPALQQKQKKQKKPSKRRLDDPFMCPLNRICCQSFNRFSHLMRHLSSTHKHVFLGGRNLLQRCTTLRINSNGEGEGTGLLSDRCAQLRRSAMPTD</sequence>
<organism evidence="7 8">
    <name type="scientific">Macrostomum lignano</name>
    <dbReference type="NCBI Taxonomy" id="282301"/>
    <lineage>
        <taxon>Eukaryota</taxon>
        <taxon>Metazoa</taxon>
        <taxon>Spiralia</taxon>
        <taxon>Lophotrochozoa</taxon>
        <taxon>Platyhelminthes</taxon>
        <taxon>Rhabditophora</taxon>
        <taxon>Macrostomorpha</taxon>
        <taxon>Macrostomida</taxon>
        <taxon>Macrostomidae</taxon>
        <taxon>Macrostomum</taxon>
    </lineage>
</organism>
<dbReference type="GO" id="GO:0008270">
    <property type="term" value="F:zinc ion binding"/>
    <property type="evidence" value="ECO:0007669"/>
    <property type="project" value="UniProtKB-KW"/>
</dbReference>
<comment type="similarity">
    <text evidence="1">Belongs to the D-isomer specific 2-hydroxyacid dehydrogenase family.</text>
</comment>
<dbReference type="SUPFAM" id="SSF52283">
    <property type="entry name" value="Formate/glycerate dehydrogenase catalytic domain-like"/>
    <property type="match status" value="1"/>
</dbReference>
<dbReference type="InterPro" id="IPR050223">
    <property type="entry name" value="D-isomer_2-hydroxyacid_DH"/>
</dbReference>
<dbReference type="Gene3D" id="3.40.50.720">
    <property type="entry name" value="NAD(P)-binding Rossmann-like Domain"/>
    <property type="match status" value="2"/>
</dbReference>
<evidence type="ECO:0000256" key="2">
    <source>
        <dbReference type="ARBA" id="ARBA00023002"/>
    </source>
</evidence>
<keyword evidence="4" id="KW-0479">Metal-binding</keyword>
<dbReference type="InterPro" id="IPR036291">
    <property type="entry name" value="NAD(P)-bd_dom_sf"/>
</dbReference>
<feature type="compositionally biased region" description="Basic residues" evidence="5">
    <location>
        <begin position="343"/>
        <end position="353"/>
    </location>
</feature>
<feature type="domain" description="C2H2-type" evidence="6">
    <location>
        <begin position="584"/>
        <end position="610"/>
    </location>
</feature>
<proteinExistence type="inferred from homology"/>
<dbReference type="GO" id="GO:0030267">
    <property type="term" value="F:glyoxylate reductase (NADPH) activity"/>
    <property type="evidence" value="ECO:0007669"/>
    <property type="project" value="TreeGrafter"/>
</dbReference>
<evidence type="ECO:0000256" key="1">
    <source>
        <dbReference type="ARBA" id="ARBA00005854"/>
    </source>
</evidence>
<feature type="compositionally biased region" description="Basic residues" evidence="5">
    <location>
        <begin position="314"/>
        <end position="325"/>
    </location>
</feature>
<dbReference type="GO" id="GO:0005829">
    <property type="term" value="C:cytosol"/>
    <property type="evidence" value="ECO:0007669"/>
    <property type="project" value="TreeGrafter"/>
</dbReference>
<evidence type="ECO:0000256" key="5">
    <source>
        <dbReference type="SAM" id="MobiDB-lite"/>
    </source>
</evidence>